<feature type="binding site" evidence="6">
    <location>
        <position position="148"/>
    </location>
    <ligand>
        <name>S-adenosyl-L-methionine</name>
        <dbReference type="ChEBI" id="CHEBI:59789"/>
    </ligand>
</feature>
<keyword evidence="4 5" id="KW-0949">S-adenosyl-L-methionine</keyword>
<feature type="binding site" evidence="6">
    <location>
        <position position="85"/>
    </location>
    <ligand>
        <name>S-adenosyl-L-methionine</name>
        <dbReference type="ChEBI" id="CHEBI:59789"/>
    </ligand>
</feature>
<organism evidence="8 9">
    <name type="scientific">Pseudothauera nasutitermitis</name>
    <dbReference type="NCBI Taxonomy" id="2565930"/>
    <lineage>
        <taxon>Bacteria</taxon>
        <taxon>Pseudomonadati</taxon>
        <taxon>Pseudomonadota</taxon>
        <taxon>Betaproteobacteria</taxon>
        <taxon>Rhodocyclales</taxon>
        <taxon>Zoogloeaceae</taxon>
        <taxon>Pseudothauera</taxon>
    </lineage>
</organism>
<keyword evidence="2 5" id="KW-0489">Methyltransferase</keyword>
<gene>
    <name evidence="8" type="ORF">E6C76_17560</name>
</gene>
<evidence type="ECO:0000256" key="6">
    <source>
        <dbReference type="PIRSR" id="PIRSR000410-1"/>
    </source>
</evidence>
<dbReference type="CDD" id="cd02440">
    <property type="entry name" value="AdoMet_MTases"/>
    <property type="match status" value="1"/>
</dbReference>
<dbReference type="InterPro" id="IPR050903">
    <property type="entry name" value="Bact_Chemotaxis_MeTrfase"/>
</dbReference>
<feature type="binding site" evidence="6">
    <location>
        <begin position="206"/>
        <end position="207"/>
    </location>
    <ligand>
        <name>S-adenosyl-L-methionine</name>
        <dbReference type="ChEBI" id="CHEBI:59789"/>
    </ligand>
</feature>
<proteinExistence type="predicted"/>
<dbReference type="InterPro" id="IPR022642">
    <property type="entry name" value="CheR_C"/>
</dbReference>
<dbReference type="OrthoDB" id="9816309at2"/>
<dbReference type="PANTHER" id="PTHR24422">
    <property type="entry name" value="CHEMOTAXIS PROTEIN METHYLTRANSFERASE"/>
    <property type="match status" value="1"/>
</dbReference>
<feature type="binding site" evidence="6">
    <location>
        <begin position="223"/>
        <end position="224"/>
    </location>
    <ligand>
        <name>S-adenosyl-L-methionine</name>
        <dbReference type="ChEBI" id="CHEBI:59789"/>
    </ligand>
</feature>
<dbReference type="SMART" id="SM00138">
    <property type="entry name" value="MeTrc"/>
    <property type="match status" value="1"/>
</dbReference>
<dbReference type="SUPFAM" id="SSF53335">
    <property type="entry name" value="S-adenosyl-L-methionine-dependent methyltransferases"/>
    <property type="match status" value="1"/>
</dbReference>
<dbReference type="EMBL" id="SSOC01000006">
    <property type="protein sequence ID" value="THF63060.1"/>
    <property type="molecule type" value="Genomic_DNA"/>
</dbReference>
<protein>
    <recommendedName>
        <fullName evidence="5">Chemotaxis protein methyltransferase</fullName>
        <ecNumber evidence="5">2.1.1.80</ecNumber>
    </recommendedName>
</protein>
<keyword evidence="3 5" id="KW-0808">Transferase</keyword>
<feature type="binding site" evidence="6">
    <location>
        <position position="125"/>
    </location>
    <ligand>
        <name>S-adenosyl-L-methionine</name>
        <dbReference type="ChEBI" id="CHEBI:59789"/>
    </ligand>
</feature>
<dbReference type="Gene3D" id="3.40.50.150">
    <property type="entry name" value="Vaccinia Virus protein VP39"/>
    <property type="match status" value="1"/>
</dbReference>
<feature type="binding site" evidence="6">
    <location>
        <position position="91"/>
    </location>
    <ligand>
        <name>S-adenosyl-L-methionine</name>
        <dbReference type="ChEBI" id="CHEBI:59789"/>
    </ligand>
</feature>
<dbReference type="AlphaFoldDB" id="A0A4S4ATJ3"/>
<dbReference type="InterPro" id="IPR036804">
    <property type="entry name" value="CheR_N_sf"/>
</dbReference>
<dbReference type="PRINTS" id="PR00996">
    <property type="entry name" value="CHERMTFRASE"/>
</dbReference>
<evidence type="ECO:0000313" key="8">
    <source>
        <dbReference type="EMBL" id="THF63060.1"/>
    </source>
</evidence>
<dbReference type="InterPro" id="IPR022641">
    <property type="entry name" value="CheR_N"/>
</dbReference>
<evidence type="ECO:0000256" key="2">
    <source>
        <dbReference type="ARBA" id="ARBA00022603"/>
    </source>
</evidence>
<dbReference type="GO" id="GO:0032259">
    <property type="term" value="P:methylation"/>
    <property type="evidence" value="ECO:0007669"/>
    <property type="project" value="UniProtKB-KW"/>
</dbReference>
<accession>A0A4S4ATJ3</accession>
<comment type="function">
    <text evidence="5">Methylation of the membrane-bound methyl-accepting chemotaxis proteins (MCP) to form gamma-glutamyl methyl ester residues in MCP.</text>
</comment>
<dbReference type="RefSeq" id="WP_136349540.1">
    <property type="nucleotide sequence ID" value="NZ_SSOC01000006.1"/>
</dbReference>
<dbReference type="Gene3D" id="1.10.155.10">
    <property type="entry name" value="Chemotaxis receptor methyltransferase CheR, N-terminal domain"/>
    <property type="match status" value="1"/>
</dbReference>
<dbReference type="InterPro" id="IPR029063">
    <property type="entry name" value="SAM-dependent_MTases_sf"/>
</dbReference>
<reference evidence="8 9" key="1">
    <citation type="submission" date="2019-04" db="EMBL/GenBank/DDBJ databases">
        <title>Azoarcus nasutitermitis sp. nov. isolated from termite nest.</title>
        <authorList>
            <person name="Lin S.-Y."/>
            <person name="Hameed A."/>
            <person name="Hsu Y.-H."/>
            <person name="Young C.-C."/>
        </authorList>
    </citation>
    <scope>NUCLEOTIDE SEQUENCE [LARGE SCALE GENOMIC DNA]</scope>
    <source>
        <strain evidence="8 9">CC-YHH838</strain>
    </source>
</reference>
<evidence type="ECO:0000256" key="1">
    <source>
        <dbReference type="ARBA" id="ARBA00001541"/>
    </source>
</evidence>
<comment type="caution">
    <text evidence="8">The sequence shown here is derived from an EMBL/GenBank/DDBJ whole genome shotgun (WGS) entry which is preliminary data.</text>
</comment>
<dbReference type="PROSITE" id="PS50123">
    <property type="entry name" value="CHER"/>
    <property type="match status" value="1"/>
</dbReference>
<name>A0A4S4ATJ3_9RHOO</name>
<sequence>MQSPSADGGSINSGISDQEFSRFQALLYKLAGIYLAPSKKVLLVGRLTKRLRARGLDSFAEYYRLVSGGGDPAELQTMVDLLTTNETYFFREPKHFDFLRQEILPKRPRGTPFEVWSAACSSGEEPYTLAMVLADQLNEAPWRITASDISTQVLERARRGHYPMERIDGIPPALLKKYCLKGVREQAGTFLVGKELRERVNFMQVNLIEAPPAIGPFDVIFLRNVMIYFDQETKRKVVTNLLSRLKSGGWFIVGHSETLNGIVEPQHLAAVRPTIYKKP</sequence>
<evidence type="ECO:0000313" key="9">
    <source>
        <dbReference type="Proteomes" id="UP000308430"/>
    </source>
</evidence>
<evidence type="ECO:0000256" key="5">
    <source>
        <dbReference type="PIRNR" id="PIRNR000410"/>
    </source>
</evidence>
<dbReference type="PIRSF" id="PIRSF000410">
    <property type="entry name" value="CheR"/>
    <property type="match status" value="1"/>
</dbReference>
<comment type="catalytic activity">
    <reaction evidence="1 5">
        <text>L-glutamyl-[protein] + S-adenosyl-L-methionine = [protein]-L-glutamate 5-O-methyl ester + S-adenosyl-L-homocysteine</text>
        <dbReference type="Rhea" id="RHEA:24452"/>
        <dbReference type="Rhea" id="RHEA-COMP:10208"/>
        <dbReference type="Rhea" id="RHEA-COMP:10311"/>
        <dbReference type="ChEBI" id="CHEBI:29973"/>
        <dbReference type="ChEBI" id="CHEBI:57856"/>
        <dbReference type="ChEBI" id="CHEBI:59789"/>
        <dbReference type="ChEBI" id="CHEBI:82795"/>
        <dbReference type="EC" id="2.1.1.80"/>
    </reaction>
</comment>
<evidence type="ECO:0000256" key="4">
    <source>
        <dbReference type="ARBA" id="ARBA00022691"/>
    </source>
</evidence>
<dbReference type="EC" id="2.1.1.80" evidence="5"/>
<dbReference type="GO" id="GO:0008983">
    <property type="term" value="F:protein-glutamate O-methyltransferase activity"/>
    <property type="evidence" value="ECO:0007669"/>
    <property type="project" value="UniProtKB-EC"/>
</dbReference>
<dbReference type="Proteomes" id="UP000308430">
    <property type="component" value="Unassembled WGS sequence"/>
</dbReference>
<dbReference type="Pfam" id="PF01739">
    <property type="entry name" value="CheR"/>
    <property type="match status" value="1"/>
</dbReference>
<evidence type="ECO:0000256" key="3">
    <source>
        <dbReference type="ARBA" id="ARBA00022679"/>
    </source>
</evidence>
<dbReference type="PANTHER" id="PTHR24422:SF26">
    <property type="entry name" value="CHEMOTAXIS PROTEIN METHYLTRANSFERASE"/>
    <property type="match status" value="1"/>
</dbReference>
<dbReference type="Pfam" id="PF03705">
    <property type="entry name" value="CheR_N"/>
    <property type="match status" value="1"/>
</dbReference>
<feature type="binding site" evidence="6">
    <location>
        <position position="87"/>
    </location>
    <ligand>
        <name>S-adenosyl-L-methionine</name>
        <dbReference type="ChEBI" id="CHEBI:59789"/>
    </ligand>
</feature>
<keyword evidence="9" id="KW-1185">Reference proteome</keyword>
<dbReference type="SUPFAM" id="SSF47757">
    <property type="entry name" value="Chemotaxis receptor methyltransferase CheR, N-terminal domain"/>
    <property type="match status" value="1"/>
</dbReference>
<dbReference type="InterPro" id="IPR000780">
    <property type="entry name" value="CheR_MeTrfase"/>
</dbReference>
<evidence type="ECO:0000259" key="7">
    <source>
        <dbReference type="PROSITE" id="PS50123"/>
    </source>
</evidence>
<dbReference type="InterPro" id="IPR026024">
    <property type="entry name" value="Chemotaxis_MeTrfase_CheR"/>
</dbReference>
<feature type="domain" description="CheR-type methyltransferase" evidence="7">
    <location>
        <begin position="15"/>
        <end position="279"/>
    </location>
</feature>